<evidence type="ECO:0000313" key="2">
    <source>
        <dbReference type="Proteomes" id="UP000553035"/>
    </source>
</evidence>
<gene>
    <name evidence="1" type="ORF">GGI52_005436</name>
</gene>
<comment type="caution">
    <text evidence="1">The sequence shown here is derived from an EMBL/GenBank/DDBJ whole genome shotgun (WGS) entry which is preliminary data.</text>
</comment>
<sequence>MGKALDLVVMVMVTVYAITGHSTPACRIGQLDEGLAVR</sequence>
<organism evidence="1 2">
    <name type="scientific">Pseudomonas moraviensis</name>
    <dbReference type="NCBI Taxonomy" id="321662"/>
    <lineage>
        <taxon>Bacteria</taxon>
        <taxon>Pseudomonadati</taxon>
        <taxon>Pseudomonadota</taxon>
        <taxon>Gammaproteobacteria</taxon>
        <taxon>Pseudomonadales</taxon>
        <taxon>Pseudomonadaceae</taxon>
        <taxon>Pseudomonas</taxon>
    </lineage>
</organism>
<reference evidence="1 2" key="1">
    <citation type="submission" date="2020-07" db="EMBL/GenBank/DDBJ databases">
        <title>Exploring microbial biodiversity for novel pathways involved in the catabolism of aromatic compounds derived from lignin.</title>
        <authorList>
            <person name="Elkins J."/>
        </authorList>
    </citation>
    <scope>NUCLEOTIDE SEQUENCE [LARGE SCALE GENOMIC DNA]</scope>
    <source>
        <strain evidence="1 2">VanB</strain>
    </source>
</reference>
<dbReference type="EMBL" id="JACCAT010000001">
    <property type="protein sequence ID" value="NYH12393.1"/>
    <property type="molecule type" value="Genomic_DNA"/>
</dbReference>
<protein>
    <submittedName>
        <fullName evidence="1">Uncharacterized protein</fullName>
    </submittedName>
</protein>
<dbReference type="Proteomes" id="UP000553035">
    <property type="component" value="Unassembled WGS sequence"/>
</dbReference>
<name>A0A7Z0AX77_9PSED</name>
<dbReference type="AlphaFoldDB" id="A0A7Z0AX77"/>
<proteinExistence type="predicted"/>
<accession>A0A7Z0AX77</accession>
<evidence type="ECO:0000313" key="1">
    <source>
        <dbReference type="EMBL" id="NYH12393.1"/>
    </source>
</evidence>